<feature type="region of interest" description="Disordered" evidence="2">
    <location>
        <begin position="199"/>
        <end position="218"/>
    </location>
</feature>
<evidence type="ECO:0000256" key="1">
    <source>
        <dbReference type="SAM" id="Coils"/>
    </source>
</evidence>
<feature type="coiled-coil region" evidence="1">
    <location>
        <begin position="289"/>
        <end position="332"/>
    </location>
</feature>
<protein>
    <submittedName>
        <fullName evidence="3">Uncharacterized protein</fullName>
    </submittedName>
</protein>
<sequence length="404" mass="46363">MTRQELYDLVWSKPMTHIAKDFGMSDQGVRKHCVKSEIPTPPLGYWAKIAHGKKVPRPKLPTKDLSADAEVRLSPRAEKYRTDSGYDLQKMAEANAELQGLCTVPEELSEKPPAVVKQFRALMRQARTTSNGFKEVGDSYKPKILVGKDSVDRVSRILCTLSTVAESLSHQLVLEDGNLFWLADDERLLLKIKEANGKTPHEPTKAELKEQERREGSDWYSPNRKAYPMWDYFPSGRLSMALSDTVGYGWGRDKIERRWRDTKARTLESRLPEVVLWLEEAVPLVRTKRLEAERQAREEAERQERARQQRERRRMAEELEKAICEMAETNQRRQRVLALAEILQVEQDSDPRLLNEVVAYADVLRMQLCERRLADEAILAGAQSESGGLISALTESLPERCYGW</sequence>
<reference evidence="3 4" key="1">
    <citation type="submission" date="2023-10" db="EMBL/GenBank/DDBJ databases">
        <title>Two novel species belonging to the OM43/NOR5 clade.</title>
        <authorList>
            <person name="Park M."/>
        </authorList>
    </citation>
    <scope>NUCLEOTIDE SEQUENCE [LARGE SCALE GENOMIC DNA]</scope>
    <source>
        <strain evidence="3 4">IMCC45268</strain>
    </source>
</reference>
<evidence type="ECO:0000256" key="2">
    <source>
        <dbReference type="SAM" id="MobiDB-lite"/>
    </source>
</evidence>
<organism evidence="3 4">
    <name type="scientific">Congregibacter brevis</name>
    <dbReference type="NCBI Taxonomy" id="3081201"/>
    <lineage>
        <taxon>Bacteria</taxon>
        <taxon>Pseudomonadati</taxon>
        <taxon>Pseudomonadota</taxon>
        <taxon>Gammaproteobacteria</taxon>
        <taxon>Cellvibrionales</taxon>
        <taxon>Halieaceae</taxon>
        <taxon>Congregibacter</taxon>
    </lineage>
</organism>
<dbReference type="RefSeq" id="WP_407326225.1">
    <property type="nucleotide sequence ID" value="NZ_CP136865.1"/>
</dbReference>
<evidence type="ECO:0000313" key="4">
    <source>
        <dbReference type="Proteomes" id="UP001626549"/>
    </source>
</evidence>
<evidence type="ECO:0000313" key="3">
    <source>
        <dbReference type="EMBL" id="WOJ95527.1"/>
    </source>
</evidence>
<gene>
    <name evidence="3" type="ORF">R0137_09695</name>
</gene>
<accession>A0ABZ0I7N6</accession>
<keyword evidence="1" id="KW-0175">Coiled coil</keyword>
<dbReference type="Proteomes" id="UP001626549">
    <property type="component" value="Chromosome"/>
</dbReference>
<name>A0ABZ0I7N6_9GAMM</name>
<feature type="compositionally biased region" description="Basic and acidic residues" evidence="2">
    <location>
        <begin position="199"/>
        <end position="217"/>
    </location>
</feature>
<keyword evidence="4" id="KW-1185">Reference proteome</keyword>
<proteinExistence type="predicted"/>
<dbReference type="EMBL" id="CP136865">
    <property type="protein sequence ID" value="WOJ95527.1"/>
    <property type="molecule type" value="Genomic_DNA"/>
</dbReference>